<evidence type="ECO:0000256" key="1">
    <source>
        <dbReference type="SAM" id="MobiDB-lite"/>
    </source>
</evidence>
<evidence type="ECO:0000313" key="3">
    <source>
        <dbReference type="Proteomes" id="UP000614350"/>
    </source>
</evidence>
<dbReference type="Proteomes" id="UP000614350">
    <property type="component" value="Unassembled WGS sequence"/>
</dbReference>
<dbReference type="EMBL" id="JACSEA010000012">
    <property type="protein sequence ID" value="KAF7387793.1"/>
    <property type="molecule type" value="Genomic_DNA"/>
</dbReference>
<accession>A0A834JFQ5</accession>
<feature type="compositionally biased region" description="Polar residues" evidence="1">
    <location>
        <begin position="70"/>
        <end position="79"/>
    </location>
</feature>
<proteinExistence type="predicted"/>
<dbReference type="AlphaFoldDB" id="A0A834JFQ5"/>
<gene>
    <name evidence="2" type="ORF">HZH66_010560</name>
</gene>
<organism evidence="2 3">
    <name type="scientific">Vespula vulgaris</name>
    <name type="common">Yellow jacket</name>
    <name type="synonym">Wasp</name>
    <dbReference type="NCBI Taxonomy" id="7454"/>
    <lineage>
        <taxon>Eukaryota</taxon>
        <taxon>Metazoa</taxon>
        <taxon>Ecdysozoa</taxon>
        <taxon>Arthropoda</taxon>
        <taxon>Hexapoda</taxon>
        <taxon>Insecta</taxon>
        <taxon>Pterygota</taxon>
        <taxon>Neoptera</taxon>
        <taxon>Endopterygota</taxon>
        <taxon>Hymenoptera</taxon>
        <taxon>Apocrita</taxon>
        <taxon>Aculeata</taxon>
        <taxon>Vespoidea</taxon>
        <taxon>Vespidae</taxon>
        <taxon>Vespinae</taxon>
        <taxon>Vespula</taxon>
    </lineage>
</organism>
<sequence length="259" mass="28459">MWKPQRETSAMTCEVGRTRPSAAPESLPSPQNTAAAAAVAAAADAADAVAAAAAAAAMWQHQQERLTGDARSSPNSYETNNDDAKETMWKPRGVADAPSVPYLSYYFLLTIRSTEFLEDPGCNCVTFGRHECISSKREVRVTKIQRNPKQLAKPIGNCVPHCDYYELPIPYPPSIIPSGVPQTSVPQMLRYNLYNCEEISVKNGGNNPTEKCLLVDLSCRVPSRVSVCVRFVSLLTSQSKEGQRRDDLVVEVKKEPEKI</sequence>
<reference evidence="2" key="1">
    <citation type="journal article" date="2020" name="G3 (Bethesda)">
        <title>High-Quality Assemblies for Three Invasive Social Wasps from the &lt;i&gt;Vespula&lt;/i&gt; Genus.</title>
        <authorList>
            <person name="Harrop T.W.R."/>
            <person name="Guhlin J."/>
            <person name="McLaughlin G.M."/>
            <person name="Permina E."/>
            <person name="Stockwell P."/>
            <person name="Gilligan J."/>
            <person name="Le Lec M.F."/>
            <person name="Gruber M.A.M."/>
            <person name="Quinn O."/>
            <person name="Lovegrove M."/>
            <person name="Duncan E.J."/>
            <person name="Remnant E.J."/>
            <person name="Van Eeckhoven J."/>
            <person name="Graham B."/>
            <person name="Knapp R.A."/>
            <person name="Langford K.W."/>
            <person name="Kronenberg Z."/>
            <person name="Press M.O."/>
            <person name="Eacker S.M."/>
            <person name="Wilson-Rankin E.E."/>
            <person name="Purcell J."/>
            <person name="Lester P.J."/>
            <person name="Dearden P.K."/>
        </authorList>
    </citation>
    <scope>NUCLEOTIDE SEQUENCE</scope>
    <source>
        <strain evidence="2">Marl-1</strain>
    </source>
</reference>
<name>A0A834JFQ5_VESVU</name>
<protein>
    <submittedName>
        <fullName evidence="2">Uncharacterized protein</fullName>
    </submittedName>
</protein>
<feature type="region of interest" description="Disordered" evidence="1">
    <location>
        <begin position="1"/>
        <end position="34"/>
    </location>
</feature>
<comment type="caution">
    <text evidence="2">The sequence shown here is derived from an EMBL/GenBank/DDBJ whole genome shotgun (WGS) entry which is preliminary data.</text>
</comment>
<feature type="region of interest" description="Disordered" evidence="1">
    <location>
        <begin position="64"/>
        <end position="84"/>
    </location>
</feature>
<keyword evidence="3" id="KW-1185">Reference proteome</keyword>
<evidence type="ECO:0000313" key="2">
    <source>
        <dbReference type="EMBL" id="KAF7387793.1"/>
    </source>
</evidence>